<organism evidence="2 3">
    <name type="scientific">Paxillus involutus ATCC 200175</name>
    <dbReference type="NCBI Taxonomy" id="664439"/>
    <lineage>
        <taxon>Eukaryota</taxon>
        <taxon>Fungi</taxon>
        <taxon>Dikarya</taxon>
        <taxon>Basidiomycota</taxon>
        <taxon>Agaricomycotina</taxon>
        <taxon>Agaricomycetes</taxon>
        <taxon>Agaricomycetidae</taxon>
        <taxon>Boletales</taxon>
        <taxon>Paxilineae</taxon>
        <taxon>Paxillaceae</taxon>
        <taxon>Paxillus</taxon>
    </lineage>
</organism>
<dbReference type="OrthoDB" id="2700517at2759"/>
<evidence type="ECO:0000313" key="2">
    <source>
        <dbReference type="EMBL" id="KIJ06295.1"/>
    </source>
</evidence>
<accession>A0A0C9SUV3</accession>
<dbReference type="EMBL" id="KN820396">
    <property type="protein sequence ID" value="KIJ06295.1"/>
    <property type="molecule type" value="Genomic_DNA"/>
</dbReference>
<feature type="region of interest" description="Disordered" evidence="1">
    <location>
        <begin position="155"/>
        <end position="190"/>
    </location>
</feature>
<reference evidence="3" key="2">
    <citation type="submission" date="2015-01" db="EMBL/GenBank/DDBJ databases">
        <title>Evolutionary Origins and Diversification of the Mycorrhizal Mutualists.</title>
        <authorList>
            <consortium name="DOE Joint Genome Institute"/>
            <consortium name="Mycorrhizal Genomics Consortium"/>
            <person name="Kohler A."/>
            <person name="Kuo A."/>
            <person name="Nagy L.G."/>
            <person name="Floudas D."/>
            <person name="Copeland A."/>
            <person name="Barry K.W."/>
            <person name="Cichocki N."/>
            <person name="Veneault-Fourrey C."/>
            <person name="LaButti K."/>
            <person name="Lindquist E.A."/>
            <person name="Lipzen A."/>
            <person name="Lundell T."/>
            <person name="Morin E."/>
            <person name="Murat C."/>
            <person name="Riley R."/>
            <person name="Ohm R."/>
            <person name="Sun H."/>
            <person name="Tunlid A."/>
            <person name="Henrissat B."/>
            <person name="Grigoriev I.V."/>
            <person name="Hibbett D.S."/>
            <person name="Martin F."/>
        </authorList>
    </citation>
    <scope>NUCLEOTIDE SEQUENCE [LARGE SCALE GENOMIC DNA]</scope>
    <source>
        <strain evidence="3">ATCC 200175</strain>
    </source>
</reference>
<evidence type="ECO:0000313" key="3">
    <source>
        <dbReference type="Proteomes" id="UP000053647"/>
    </source>
</evidence>
<evidence type="ECO:0000256" key="1">
    <source>
        <dbReference type="SAM" id="MobiDB-lite"/>
    </source>
</evidence>
<keyword evidence="3" id="KW-1185">Reference proteome</keyword>
<proteinExistence type="predicted"/>
<dbReference type="AlphaFoldDB" id="A0A0C9SUV3"/>
<name>A0A0C9SUV3_PAXIN</name>
<gene>
    <name evidence="2" type="ORF">PAXINDRAFT_20504</name>
</gene>
<protein>
    <submittedName>
        <fullName evidence="2">Uncharacterized protein</fullName>
    </submittedName>
</protein>
<feature type="region of interest" description="Disordered" evidence="1">
    <location>
        <begin position="45"/>
        <end position="64"/>
    </location>
</feature>
<feature type="compositionally biased region" description="Polar residues" evidence="1">
    <location>
        <begin position="155"/>
        <end position="167"/>
    </location>
</feature>
<reference evidence="2 3" key="1">
    <citation type="submission" date="2014-06" db="EMBL/GenBank/DDBJ databases">
        <authorList>
            <consortium name="DOE Joint Genome Institute"/>
            <person name="Kuo A."/>
            <person name="Kohler A."/>
            <person name="Nagy L.G."/>
            <person name="Floudas D."/>
            <person name="Copeland A."/>
            <person name="Barry K.W."/>
            <person name="Cichocki N."/>
            <person name="Veneault-Fourrey C."/>
            <person name="LaButti K."/>
            <person name="Lindquist E.A."/>
            <person name="Lipzen A."/>
            <person name="Lundell T."/>
            <person name="Morin E."/>
            <person name="Murat C."/>
            <person name="Sun H."/>
            <person name="Tunlid A."/>
            <person name="Henrissat B."/>
            <person name="Grigoriev I.V."/>
            <person name="Hibbett D.S."/>
            <person name="Martin F."/>
            <person name="Nordberg H.P."/>
            <person name="Cantor M.N."/>
            <person name="Hua S.X."/>
        </authorList>
    </citation>
    <scope>NUCLEOTIDE SEQUENCE [LARGE SCALE GENOMIC DNA]</scope>
    <source>
        <strain evidence="2 3">ATCC 200175</strain>
    </source>
</reference>
<dbReference type="Proteomes" id="UP000053647">
    <property type="component" value="Unassembled WGS sequence"/>
</dbReference>
<dbReference type="HOGENOM" id="CLU_1240464_0_0_1"/>
<sequence>MFANNMALADAALEEALTLICNNRHLLSTDQCNILLAARGNLRRQHRKLKPPPSRWFSRSSDSDQSTKHLEDLQKFLTEVKDTLGTIMVTNARNGCVSSTSTDRSFDTATASTSQPSINYESLQDGVEEMTAPPDPQDGNMEVSGFEMPSTYASASTDAINTPLTSATDKRPSSGKEGCPQGSRYDRYNGYTKRSGCVTLGGFESLEGLTIHQGGTGNCGSGT</sequence>